<feature type="region of interest" description="Disordered" evidence="2">
    <location>
        <begin position="307"/>
        <end position="362"/>
    </location>
</feature>
<organism evidence="4 5">
    <name type="scientific">Leishmania lindenbergi</name>
    <dbReference type="NCBI Taxonomy" id="651832"/>
    <lineage>
        <taxon>Eukaryota</taxon>
        <taxon>Discoba</taxon>
        <taxon>Euglenozoa</taxon>
        <taxon>Kinetoplastea</taxon>
        <taxon>Metakinetoplastina</taxon>
        <taxon>Trypanosomatida</taxon>
        <taxon>Trypanosomatidae</taxon>
        <taxon>Leishmaniinae</taxon>
        <taxon>Leishmania</taxon>
    </lineage>
</organism>
<sequence length="1078" mass="113373">MQEADIPNPNLFPLGRDGGWPWPRQHGSVGQSGTSAGDAAGHGGRIAAPLSGRHAPVASGANAAEMRGMAHCSPQPRAGGLRSAARGVAVKSSGDDDPLNVNTSSTSSSTTSLQWRRHNPYRTASTTTSSPAHSPRACHSGSPLALPGSLADIRSSGSAPASPHLNVVLNPHASRNSRGAASDSEALYRLQPASPSRSGHVPGTFFSPKAMQARETLSRTSSAVSCLGSHYSCSDQWHSSNTGLLPDVGVVTGATSSSGVSLMHNYQFHLDTYDQSGAASSSATAQHSYTTVDHFFEETGGFPVDADFGADGYNRRRSGASRSSPDDMGHHQRSGGTDSWYDSGGTAPPSLNATARHHTPGQASLRLSSIGWCASVSLPKGNVHGQSSIGSVGASGTVGADTSIGQTGSSAVQGPHRPTKPPSAISSTEAMREWQQAWLSAEPNDSDGVSTMPSYMDPILTPPDLPGVEQCRHANNHQHHQYQPQRKPNASPAAPSPVISSAATPGFTVSQLTELLEAHRGRTPGGGGKDEAVDEVRCPAGSQFSVYDSGMRRHHLIKSEQVAITRGAIKYASLTERYGSQTRFRFQLCNRYLHHRCSSAAECQYIHSLFVSTATQVHVNENGITTYGVRQMIREELAGGRNTLEYPTITPGIVFAVYPPNQLNSFPQFILSELILQTEGAVQTSQALSGDAAHGAEATIVRPRHCAHFQFKRMCNLGASCHFIHSLVPFVQGLVNQPPLPACVDLNALSGLAAGGVLPSAVFDGNGREAILGGGGAGGTSVAVPRPIRSQCVLPVWPNVVGTAQEAALSPLLPPPSALLSRPAVAMARCGRMNAVYETDDHATQIAPQGVPQYVNSTEVCAAGAPLYPTVAPIDAAEVGGESVVVMPPPHERQHGATAAVGLHHSVNAVKQPSVQRQEESQQQRLLVRMPTMLVGLPPAQPPPPTQHKFTAAVGLHGSCAPPPPQTAPWRCFKGDLMQRSCAESTDDADSRIAILSPALVDCHEAPRQFQRVEERGALVFALPCSSLVLVTLPVTPGSRSSCGGVSCVDDIFSFQLHAASPTPLLFFFSLSFPSRVS</sequence>
<keyword evidence="1" id="KW-0862">Zinc</keyword>
<evidence type="ECO:0000259" key="3">
    <source>
        <dbReference type="PROSITE" id="PS50103"/>
    </source>
</evidence>
<evidence type="ECO:0000313" key="4">
    <source>
        <dbReference type="EMBL" id="KAL0513712.1"/>
    </source>
</evidence>
<dbReference type="EMBL" id="JBAMZK010000003">
    <property type="protein sequence ID" value="KAL0513712.1"/>
    <property type="molecule type" value="Genomic_DNA"/>
</dbReference>
<evidence type="ECO:0000313" key="5">
    <source>
        <dbReference type="Proteomes" id="UP001500131"/>
    </source>
</evidence>
<reference evidence="4 5" key="1">
    <citation type="submission" date="2024-02" db="EMBL/GenBank/DDBJ databases">
        <title>FIRST GENOME SEQUENCES OF Leishmania (Viannia) shawi, Leishmania (Viannia) lindenbergi AND Leishmania (Viannia) utingensis.</title>
        <authorList>
            <person name="Resadore F."/>
            <person name="Custodio M.G.F."/>
            <person name="Boite M.C."/>
            <person name="Cupolillo E."/>
            <person name="Ferreira G.E.M."/>
        </authorList>
    </citation>
    <scope>NUCLEOTIDE SEQUENCE [LARGE SCALE GENOMIC DNA]</scope>
    <source>
        <strain evidence="4 5">MHOM/BR/1966/M15733</strain>
    </source>
</reference>
<comment type="caution">
    <text evidence="4">The sequence shown here is derived from an EMBL/GenBank/DDBJ whole genome shotgun (WGS) entry which is preliminary data.</text>
</comment>
<dbReference type="PROSITE" id="PS50103">
    <property type="entry name" value="ZF_C3H1"/>
    <property type="match status" value="2"/>
</dbReference>
<feature type="region of interest" description="Disordered" evidence="2">
    <location>
        <begin position="1"/>
        <end position="42"/>
    </location>
</feature>
<keyword evidence="1" id="KW-0479">Metal-binding</keyword>
<feature type="zinc finger region" description="C3H1-type" evidence="1">
    <location>
        <begin position="700"/>
        <end position="728"/>
    </location>
</feature>
<feature type="compositionally biased region" description="Low complexity" evidence="2">
    <location>
        <begin position="103"/>
        <end position="112"/>
    </location>
</feature>
<feature type="region of interest" description="Disordered" evidence="2">
    <location>
        <begin position="71"/>
        <end position="169"/>
    </location>
</feature>
<feature type="compositionally biased region" description="Low complexity" evidence="2">
    <location>
        <begin position="123"/>
        <end position="135"/>
    </location>
</feature>
<evidence type="ECO:0000256" key="2">
    <source>
        <dbReference type="SAM" id="MobiDB-lite"/>
    </source>
</evidence>
<protein>
    <recommendedName>
        <fullName evidence="3">C3H1-type domain-containing protein</fullName>
    </recommendedName>
</protein>
<evidence type="ECO:0000256" key="1">
    <source>
        <dbReference type="PROSITE-ProRule" id="PRU00723"/>
    </source>
</evidence>
<keyword evidence="1" id="KW-0863">Zinc-finger</keyword>
<dbReference type="PANTHER" id="PTHR37562">
    <property type="entry name" value="C3H1-TYPE DOMAIN-CONTAINING PROTEIN-RELATED"/>
    <property type="match status" value="1"/>
</dbReference>
<dbReference type="InterPro" id="IPR000571">
    <property type="entry name" value="Znf_CCCH"/>
</dbReference>
<feature type="zinc finger region" description="C3H1-type" evidence="1">
    <location>
        <begin position="583"/>
        <end position="610"/>
    </location>
</feature>
<dbReference type="PANTHER" id="PTHR37562:SF5">
    <property type="entry name" value="C3H1-TYPE DOMAIN-CONTAINING PROTEIN"/>
    <property type="match status" value="1"/>
</dbReference>
<gene>
    <name evidence="4" type="ORF">Q4I31_000725</name>
</gene>
<feature type="domain" description="C3H1-type" evidence="3">
    <location>
        <begin position="700"/>
        <end position="728"/>
    </location>
</feature>
<proteinExistence type="predicted"/>
<dbReference type="Proteomes" id="UP001500131">
    <property type="component" value="Unassembled WGS sequence"/>
</dbReference>
<feature type="compositionally biased region" description="Polar residues" evidence="2">
    <location>
        <begin position="403"/>
        <end position="412"/>
    </location>
</feature>
<name>A0AAW3AZV3_9TRYP</name>
<keyword evidence="5" id="KW-1185">Reference proteome</keyword>
<accession>A0AAW3AZV3</accession>
<dbReference type="SMART" id="SM00356">
    <property type="entry name" value="ZnF_C3H1"/>
    <property type="match status" value="2"/>
</dbReference>
<feature type="domain" description="C3H1-type" evidence="3">
    <location>
        <begin position="583"/>
        <end position="610"/>
    </location>
</feature>
<dbReference type="AlphaFoldDB" id="A0AAW3AZV3"/>
<dbReference type="GO" id="GO:0008270">
    <property type="term" value="F:zinc ion binding"/>
    <property type="evidence" value="ECO:0007669"/>
    <property type="project" value="UniProtKB-KW"/>
</dbReference>
<feature type="compositionally biased region" description="Low complexity" evidence="2">
    <location>
        <begin position="488"/>
        <end position="503"/>
    </location>
</feature>
<feature type="region of interest" description="Disordered" evidence="2">
    <location>
        <begin position="399"/>
        <end position="503"/>
    </location>
</feature>